<keyword evidence="2" id="KW-0472">Membrane</keyword>
<evidence type="ECO:0000259" key="3">
    <source>
        <dbReference type="Pfam" id="PF24785"/>
    </source>
</evidence>
<dbReference type="eggNOG" id="ENOG502RUTN">
    <property type="taxonomic scope" value="Eukaryota"/>
</dbReference>
<keyword evidence="2" id="KW-0812">Transmembrane</keyword>
<keyword evidence="2" id="KW-1133">Transmembrane helix</keyword>
<accession>K3WSG4</accession>
<dbReference type="InterPro" id="IPR057538">
    <property type="entry name" value="RXYLT1_C"/>
</dbReference>
<feature type="domain" description="RXYLT1 C-terminal" evidence="3">
    <location>
        <begin position="458"/>
        <end position="588"/>
    </location>
</feature>
<evidence type="ECO:0000313" key="5">
    <source>
        <dbReference type="Proteomes" id="UP000019132"/>
    </source>
</evidence>
<dbReference type="PANTHER" id="PTHR15576">
    <property type="entry name" value="RIBITOL-5-PHOSPHATE XYLOSYLTRANSFERASE 1"/>
    <property type="match status" value="1"/>
</dbReference>
<evidence type="ECO:0000256" key="1">
    <source>
        <dbReference type="SAM" id="MobiDB-lite"/>
    </source>
</evidence>
<evidence type="ECO:0000313" key="4">
    <source>
        <dbReference type="EnsemblProtists" id="PYU1_T007908"/>
    </source>
</evidence>
<dbReference type="STRING" id="431595.K3WSG4"/>
<dbReference type="Proteomes" id="UP000019132">
    <property type="component" value="Unassembled WGS sequence"/>
</dbReference>
<organism evidence="4 5">
    <name type="scientific">Globisporangium ultimum (strain ATCC 200006 / CBS 805.95 / DAOM BR144)</name>
    <name type="common">Pythium ultimum</name>
    <dbReference type="NCBI Taxonomy" id="431595"/>
    <lineage>
        <taxon>Eukaryota</taxon>
        <taxon>Sar</taxon>
        <taxon>Stramenopiles</taxon>
        <taxon>Oomycota</taxon>
        <taxon>Peronosporomycetes</taxon>
        <taxon>Pythiales</taxon>
        <taxon>Pythiaceae</taxon>
        <taxon>Globisporangium</taxon>
    </lineage>
</organism>
<reference evidence="5" key="2">
    <citation type="submission" date="2010-04" db="EMBL/GenBank/DDBJ databases">
        <authorList>
            <person name="Buell R."/>
            <person name="Hamilton J."/>
            <person name="Hostetler J."/>
        </authorList>
    </citation>
    <scope>NUCLEOTIDE SEQUENCE [LARGE SCALE GENOMIC DNA]</scope>
    <source>
        <strain evidence="5">DAOM:BR144</strain>
    </source>
</reference>
<dbReference type="GO" id="GO:0005794">
    <property type="term" value="C:Golgi apparatus"/>
    <property type="evidence" value="ECO:0007669"/>
    <property type="project" value="TreeGrafter"/>
</dbReference>
<feature type="transmembrane region" description="Helical" evidence="2">
    <location>
        <begin position="104"/>
        <end position="124"/>
    </location>
</feature>
<dbReference type="VEuPathDB" id="FungiDB:PYU1_G007892"/>
<reference evidence="5" key="1">
    <citation type="journal article" date="2010" name="Genome Biol.">
        <title>Genome sequence of the necrotrophic plant pathogen Pythium ultimum reveals original pathogenicity mechanisms and effector repertoire.</title>
        <authorList>
            <person name="Levesque C.A."/>
            <person name="Brouwer H."/>
            <person name="Cano L."/>
            <person name="Hamilton J.P."/>
            <person name="Holt C."/>
            <person name="Huitema E."/>
            <person name="Raffaele S."/>
            <person name="Robideau G.P."/>
            <person name="Thines M."/>
            <person name="Win J."/>
            <person name="Zerillo M.M."/>
            <person name="Beakes G.W."/>
            <person name="Boore J.L."/>
            <person name="Busam D."/>
            <person name="Dumas B."/>
            <person name="Ferriera S."/>
            <person name="Fuerstenberg S.I."/>
            <person name="Gachon C.M."/>
            <person name="Gaulin E."/>
            <person name="Govers F."/>
            <person name="Grenville-Briggs L."/>
            <person name="Horner N."/>
            <person name="Hostetler J."/>
            <person name="Jiang R.H."/>
            <person name="Johnson J."/>
            <person name="Krajaejun T."/>
            <person name="Lin H."/>
            <person name="Meijer H.J."/>
            <person name="Moore B."/>
            <person name="Morris P."/>
            <person name="Phuntmart V."/>
            <person name="Puiu D."/>
            <person name="Shetty J."/>
            <person name="Stajich J.E."/>
            <person name="Tripathy S."/>
            <person name="Wawra S."/>
            <person name="van West P."/>
            <person name="Whitty B.R."/>
            <person name="Coutinho P.M."/>
            <person name="Henrissat B."/>
            <person name="Martin F."/>
            <person name="Thomas P.D."/>
            <person name="Tyler B.M."/>
            <person name="De Vries R.P."/>
            <person name="Kamoun S."/>
            <person name="Yandell M."/>
            <person name="Tisserat N."/>
            <person name="Buell C.R."/>
        </authorList>
    </citation>
    <scope>NUCLEOTIDE SEQUENCE</scope>
    <source>
        <strain evidence="5">DAOM:BR144</strain>
    </source>
</reference>
<dbReference type="InterPro" id="IPR055286">
    <property type="entry name" value="RXYLT1-like"/>
</dbReference>
<dbReference type="Pfam" id="PF24785">
    <property type="entry name" value="RXYLT1_C"/>
    <property type="match status" value="1"/>
</dbReference>
<dbReference type="GO" id="GO:0035269">
    <property type="term" value="P:protein O-linked glycosylation via mannose"/>
    <property type="evidence" value="ECO:0007669"/>
    <property type="project" value="InterPro"/>
</dbReference>
<sequence>MQDRLHVYPSAGTLLWVWAAGVVAQVIVQVFWWMLARDAKQLKKHDSVIDANGLEKPTPWKQLINNKQSETRVIPLLTSWVTSSEARQPPSHSFVWRKFTNRSLMLTTVVALVHVSAGTILLYARTGALVEQQYEWYSLKATGERLYKENTPLPNAILSTCRFRNVTKAPRGMLTLDAAIAETTHKPRTVVYVVPYNTEGLIELSESQVQSTREESSSSSNLRGTTGNQSAIVAYKKARPVDGLTMFPYFWHSILGTHFDGNITSSPWSRTIDALNLEYRIVRTQGQLASLPSGSNVFAIVQWMPSVLQLLDSGVLPKDANVGFTALSREDCNNVDAHKYIKHKQLKFGLLPYGDCSLIDGERFSVIPLGPSFEHGFPINTHETVIPSVANRKYLLNLMVSWTVEKPTRIQAMISALQVCNGDANHHRCIIEHNDLMFKALQQVDARVGTNLRWMLSSAPNAYVETLKQSMFTLCPHGKNPEQYRIWEALAAGSIPIIEEFPQQSLPGTFYHPSYPTTWKCVPEDIHGVLKQLNAPVLFVRDWQRDLPRIIASYASRENGMNELMALQQRAKQWYLRLGNHLQADFIQKSLLHFKVA</sequence>
<keyword evidence="5" id="KW-1185">Reference proteome</keyword>
<protein>
    <recommendedName>
        <fullName evidence="3">RXYLT1 C-terminal domain-containing protein</fullName>
    </recommendedName>
</protein>
<proteinExistence type="predicted"/>
<dbReference type="AlphaFoldDB" id="K3WSG4"/>
<feature type="region of interest" description="Disordered" evidence="1">
    <location>
        <begin position="205"/>
        <end position="226"/>
    </location>
</feature>
<dbReference type="EMBL" id="GL376617">
    <property type="status" value="NOT_ANNOTATED_CDS"/>
    <property type="molecule type" value="Genomic_DNA"/>
</dbReference>
<dbReference type="InParanoid" id="K3WSG4"/>
<dbReference type="EnsemblProtists" id="PYU1_T007908">
    <property type="protein sequence ID" value="PYU1_T007908"/>
    <property type="gene ID" value="PYU1_G007892"/>
</dbReference>
<reference evidence="4" key="3">
    <citation type="submission" date="2015-02" db="UniProtKB">
        <authorList>
            <consortium name="EnsemblProtists"/>
        </authorList>
    </citation>
    <scope>IDENTIFICATION</scope>
    <source>
        <strain evidence="4">DAOM BR144</strain>
    </source>
</reference>
<feature type="transmembrane region" description="Helical" evidence="2">
    <location>
        <begin position="15"/>
        <end position="35"/>
    </location>
</feature>
<dbReference type="GO" id="GO:0120053">
    <property type="term" value="F:ribitol beta-1,4-xylosyltransferase activity"/>
    <property type="evidence" value="ECO:0007669"/>
    <property type="project" value="InterPro"/>
</dbReference>
<name>K3WSG4_GLOUD</name>
<dbReference type="PANTHER" id="PTHR15576:SF1">
    <property type="entry name" value="RIBITOL-5-PHOSPHATE XYLOSYLTRANSFERASE 1"/>
    <property type="match status" value="1"/>
</dbReference>
<evidence type="ECO:0000256" key="2">
    <source>
        <dbReference type="SAM" id="Phobius"/>
    </source>
</evidence>
<dbReference type="HOGENOM" id="CLU_020056_0_0_1"/>